<keyword evidence="3" id="KW-1185">Reference proteome</keyword>
<comment type="caution">
    <text evidence="2">The sequence shown here is derived from an EMBL/GenBank/DDBJ whole genome shotgun (WGS) entry which is preliminary data.</text>
</comment>
<proteinExistence type="predicted"/>
<evidence type="ECO:0000313" key="2">
    <source>
        <dbReference type="EMBL" id="KAG5453241.1"/>
    </source>
</evidence>
<feature type="region of interest" description="Disordered" evidence="1">
    <location>
        <begin position="81"/>
        <end position="119"/>
    </location>
</feature>
<dbReference type="EMBL" id="NIRI02000013">
    <property type="protein sequence ID" value="KAG5453241.1"/>
    <property type="molecule type" value="Genomic_DNA"/>
</dbReference>
<dbReference type="InParanoid" id="A0A3R7CYS1"/>
<dbReference type="AlphaFoldDB" id="A0A3R7CYS1"/>
<reference evidence="2 3" key="2">
    <citation type="journal article" date="2021" name="Genomics">
        <title>High-quality reference genome for Clonorchis sinensis.</title>
        <authorList>
            <person name="Young N.D."/>
            <person name="Stroehlein A.J."/>
            <person name="Kinkar L."/>
            <person name="Wang T."/>
            <person name="Sohn W.M."/>
            <person name="Chang B.C.H."/>
            <person name="Kaur P."/>
            <person name="Weisz D."/>
            <person name="Dudchenko O."/>
            <person name="Aiden E.L."/>
            <person name="Korhonen P.K."/>
            <person name="Gasser R.B."/>
        </authorList>
    </citation>
    <scope>NUCLEOTIDE SEQUENCE [LARGE SCALE GENOMIC DNA]</scope>
    <source>
        <strain evidence="2">Cs-k2</strain>
    </source>
</reference>
<organism evidence="2 3">
    <name type="scientific">Clonorchis sinensis</name>
    <name type="common">Chinese liver fluke</name>
    <dbReference type="NCBI Taxonomy" id="79923"/>
    <lineage>
        <taxon>Eukaryota</taxon>
        <taxon>Metazoa</taxon>
        <taxon>Spiralia</taxon>
        <taxon>Lophotrochozoa</taxon>
        <taxon>Platyhelminthes</taxon>
        <taxon>Trematoda</taxon>
        <taxon>Digenea</taxon>
        <taxon>Opisthorchiida</taxon>
        <taxon>Opisthorchiata</taxon>
        <taxon>Opisthorchiidae</taxon>
        <taxon>Clonorchis</taxon>
    </lineage>
</organism>
<evidence type="ECO:0000313" key="3">
    <source>
        <dbReference type="Proteomes" id="UP000286415"/>
    </source>
</evidence>
<accession>A0A3R7CYS1</accession>
<reference evidence="2 3" key="1">
    <citation type="journal article" date="2018" name="Biotechnol. Adv.">
        <title>Improved genomic resources and new bioinformatic workflow for the carcinogenic parasite Clonorchis sinensis: Biotechnological implications.</title>
        <authorList>
            <person name="Wang D."/>
            <person name="Korhonen P.K."/>
            <person name="Gasser R.B."/>
            <person name="Young N.D."/>
        </authorList>
    </citation>
    <scope>NUCLEOTIDE SEQUENCE [LARGE SCALE GENOMIC DNA]</scope>
    <source>
        <strain evidence="2">Cs-k2</strain>
    </source>
</reference>
<protein>
    <submittedName>
        <fullName evidence="2">Uncharacterized protein</fullName>
    </submittedName>
</protein>
<gene>
    <name evidence="2" type="ORF">CSKR_113600</name>
</gene>
<sequence>MTEKPQLHKMNTMAVTAKIGKEILGGEKLGDTRQMTSVKKTKRLKKGSTISRTIEEAKVLLGSDVKLADVDAARSLRVRSNRPDKLVAVKKRKAPGGRGTGGKVKKPSGPSGDGAPNAN</sequence>
<feature type="compositionally biased region" description="Low complexity" evidence="1">
    <location>
        <begin position="107"/>
        <end position="119"/>
    </location>
</feature>
<evidence type="ECO:0000256" key="1">
    <source>
        <dbReference type="SAM" id="MobiDB-lite"/>
    </source>
</evidence>
<dbReference type="OrthoDB" id="5974215at2759"/>
<dbReference type="Proteomes" id="UP000286415">
    <property type="component" value="Unassembled WGS sequence"/>
</dbReference>
<name>A0A3R7CYS1_CLOSI</name>